<evidence type="ECO:0000256" key="3">
    <source>
        <dbReference type="ARBA" id="ARBA00047645"/>
    </source>
</evidence>
<dbReference type="Proteomes" id="UP000000939">
    <property type="component" value="Chromosome"/>
</dbReference>
<dbReference type="SUPFAM" id="SSF54975">
    <property type="entry name" value="Acylphosphatase/BLUF domain-like"/>
    <property type="match status" value="1"/>
</dbReference>
<evidence type="ECO:0000256" key="5">
    <source>
        <dbReference type="RuleBase" id="RU004168"/>
    </source>
</evidence>
<dbReference type="HOGENOM" id="CLU_141932_2_1_7"/>
<dbReference type="KEGG" id="ant:Arnit_0343"/>
<dbReference type="InterPro" id="IPR001792">
    <property type="entry name" value="Acylphosphatase-like_dom"/>
</dbReference>
<dbReference type="STRING" id="572480.Arnit_0343"/>
<dbReference type="InterPro" id="IPR020456">
    <property type="entry name" value="Acylphosphatase"/>
</dbReference>
<keyword evidence="8" id="KW-1185">Reference proteome</keyword>
<dbReference type="PROSITE" id="PS51160">
    <property type="entry name" value="ACYLPHOSPHATASE_3"/>
    <property type="match status" value="1"/>
</dbReference>
<dbReference type="EMBL" id="CP001999">
    <property type="protein sequence ID" value="ADG92009.1"/>
    <property type="molecule type" value="Genomic_DNA"/>
</dbReference>
<dbReference type="OrthoDB" id="5295388at2"/>
<dbReference type="PANTHER" id="PTHR47268">
    <property type="entry name" value="ACYLPHOSPHATASE"/>
    <property type="match status" value="1"/>
</dbReference>
<sequence>MKSYKFIISGKVQGVFYRKSVTNNANRANFSGYIKNLPNGDVEAVVTCKENRLNEFITILKSGSEYSKISNIKQTSIGTLFSNKFEIRY</sequence>
<evidence type="ECO:0000256" key="2">
    <source>
        <dbReference type="ARBA" id="ARBA00012150"/>
    </source>
</evidence>
<dbReference type="EC" id="3.6.1.7" evidence="2 4"/>
<organism evidence="7 8">
    <name type="scientific">Arcobacter nitrofigilis (strain ATCC 33309 / DSM 7299 / CCUG 15893 / LMG 7604 / NCTC 12251 / CI)</name>
    <name type="common">Campylobacter nitrofigilis</name>
    <dbReference type="NCBI Taxonomy" id="572480"/>
    <lineage>
        <taxon>Bacteria</taxon>
        <taxon>Pseudomonadati</taxon>
        <taxon>Campylobacterota</taxon>
        <taxon>Epsilonproteobacteria</taxon>
        <taxon>Campylobacterales</taxon>
        <taxon>Arcobacteraceae</taxon>
        <taxon>Arcobacter</taxon>
    </lineage>
</organism>
<comment type="catalytic activity">
    <reaction evidence="3 4">
        <text>an acyl phosphate + H2O = a carboxylate + phosphate + H(+)</text>
        <dbReference type="Rhea" id="RHEA:14965"/>
        <dbReference type="ChEBI" id="CHEBI:15377"/>
        <dbReference type="ChEBI" id="CHEBI:15378"/>
        <dbReference type="ChEBI" id="CHEBI:29067"/>
        <dbReference type="ChEBI" id="CHEBI:43474"/>
        <dbReference type="ChEBI" id="CHEBI:59918"/>
        <dbReference type="EC" id="3.6.1.7"/>
    </reaction>
</comment>
<reference evidence="7 8" key="1">
    <citation type="journal article" date="2010" name="Stand. Genomic Sci.">
        <title>Complete genome sequence of Arcobacter nitrofigilis type strain (CI).</title>
        <authorList>
            <person name="Pati A."/>
            <person name="Gronow S."/>
            <person name="Lapidus A."/>
            <person name="Copeland A."/>
            <person name="Glavina Del Rio T."/>
            <person name="Nolan M."/>
            <person name="Lucas S."/>
            <person name="Tice H."/>
            <person name="Cheng J.F."/>
            <person name="Han C."/>
            <person name="Chertkov O."/>
            <person name="Bruce D."/>
            <person name="Tapia R."/>
            <person name="Goodwin L."/>
            <person name="Pitluck S."/>
            <person name="Liolios K."/>
            <person name="Ivanova N."/>
            <person name="Mavromatis K."/>
            <person name="Chen A."/>
            <person name="Palaniappan K."/>
            <person name="Land M."/>
            <person name="Hauser L."/>
            <person name="Chang Y.J."/>
            <person name="Jeffries C.D."/>
            <person name="Detter J.C."/>
            <person name="Rohde M."/>
            <person name="Goker M."/>
            <person name="Bristow J."/>
            <person name="Eisen J.A."/>
            <person name="Markowitz V."/>
            <person name="Hugenholtz P."/>
            <person name="Klenk H.P."/>
            <person name="Kyrpides N.C."/>
        </authorList>
    </citation>
    <scope>NUCLEOTIDE SEQUENCE [LARGE SCALE GENOMIC DNA]</scope>
    <source>
        <strain evidence="8">ATCC 33309 / DSM 7299 / CCUG 15893 / LMG 7604 / NCTC 12251 / CI</strain>
    </source>
</reference>
<keyword evidence="4" id="KW-0378">Hydrolase</keyword>
<dbReference type="Pfam" id="PF00708">
    <property type="entry name" value="Acylphosphatase"/>
    <property type="match status" value="1"/>
</dbReference>
<name>D5V547_ARCNC</name>
<dbReference type="InterPro" id="IPR036046">
    <property type="entry name" value="Acylphosphatase-like_dom_sf"/>
</dbReference>
<dbReference type="Gene3D" id="3.30.70.100">
    <property type="match status" value="1"/>
</dbReference>
<accession>D5V547</accession>
<feature type="active site" evidence="4">
    <location>
        <position position="18"/>
    </location>
</feature>
<proteinExistence type="inferred from homology"/>
<dbReference type="RefSeq" id="WP_013134154.1">
    <property type="nucleotide sequence ID" value="NC_014166.1"/>
</dbReference>
<dbReference type="GO" id="GO:0003998">
    <property type="term" value="F:acylphosphatase activity"/>
    <property type="evidence" value="ECO:0007669"/>
    <property type="project" value="UniProtKB-EC"/>
</dbReference>
<feature type="active site" evidence="4">
    <location>
        <position position="36"/>
    </location>
</feature>
<dbReference type="PANTHER" id="PTHR47268:SF4">
    <property type="entry name" value="ACYLPHOSPHATASE"/>
    <property type="match status" value="1"/>
</dbReference>
<evidence type="ECO:0000259" key="6">
    <source>
        <dbReference type="PROSITE" id="PS51160"/>
    </source>
</evidence>
<comment type="similarity">
    <text evidence="1 5">Belongs to the acylphosphatase family.</text>
</comment>
<protein>
    <recommendedName>
        <fullName evidence="2 4">acylphosphatase</fullName>
        <ecNumber evidence="2 4">3.6.1.7</ecNumber>
    </recommendedName>
</protein>
<feature type="domain" description="Acylphosphatase-like" evidence="6">
    <location>
        <begin position="3"/>
        <end position="89"/>
    </location>
</feature>
<evidence type="ECO:0000256" key="1">
    <source>
        <dbReference type="ARBA" id="ARBA00005614"/>
    </source>
</evidence>
<evidence type="ECO:0000313" key="8">
    <source>
        <dbReference type="Proteomes" id="UP000000939"/>
    </source>
</evidence>
<dbReference type="eggNOG" id="COG1254">
    <property type="taxonomic scope" value="Bacteria"/>
</dbReference>
<dbReference type="AlphaFoldDB" id="D5V547"/>
<gene>
    <name evidence="7" type="ordered locus">Arnit_0343</name>
</gene>
<evidence type="ECO:0000313" key="7">
    <source>
        <dbReference type="EMBL" id="ADG92009.1"/>
    </source>
</evidence>
<evidence type="ECO:0000256" key="4">
    <source>
        <dbReference type="PROSITE-ProRule" id="PRU00520"/>
    </source>
</evidence>